<sequence length="104" mass="11634">MDAEFRISSSVEEVNDIASDDGSFLPRSGTRPRITRQSLPALKKVKFLRFVLLENPGEILLHGFASASEKGFGADIYIYLCRLSTAIKIVNFCAASQEWKRLKP</sequence>
<organism evidence="1 2">
    <name type="scientific">Nephila pilipes</name>
    <name type="common">Giant wood spider</name>
    <name type="synonym">Nephila maculata</name>
    <dbReference type="NCBI Taxonomy" id="299642"/>
    <lineage>
        <taxon>Eukaryota</taxon>
        <taxon>Metazoa</taxon>
        <taxon>Ecdysozoa</taxon>
        <taxon>Arthropoda</taxon>
        <taxon>Chelicerata</taxon>
        <taxon>Arachnida</taxon>
        <taxon>Araneae</taxon>
        <taxon>Araneomorphae</taxon>
        <taxon>Entelegynae</taxon>
        <taxon>Araneoidea</taxon>
        <taxon>Nephilidae</taxon>
        <taxon>Nephila</taxon>
    </lineage>
</organism>
<proteinExistence type="predicted"/>
<evidence type="ECO:0000313" key="2">
    <source>
        <dbReference type="Proteomes" id="UP000887013"/>
    </source>
</evidence>
<dbReference type="EMBL" id="BMAW01123000">
    <property type="protein sequence ID" value="GFU01418.1"/>
    <property type="molecule type" value="Genomic_DNA"/>
</dbReference>
<name>A0A8X6Q5I5_NEPPI</name>
<keyword evidence="2" id="KW-1185">Reference proteome</keyword>
<evidence type="ECO:0000313" key="1">
    <source>
        <dbReference type="EMBL" id="GFU01418.1"/>
    </source>
</evidence>
<dbReference type="Proteomes" id="UP000887013">
    <property type="component" value="Unassembled WGS sequence"/>
</dbReference>
<comment type="caution">
    <text evidence="1">The sequence shown here is derived from an EMBL/GenBank/DDBJ whole genome shotgun (WGS) entry which is preliminary data.</text>
</comment>
<protein>
    <submittedName>
        <fullName evidence="1">Uncharacterized protein</fullName>
    </submittedName>
</protein>
<dbReference type="AlphaFoldDB" id="A0A8X6Q5I5"/>
<gene>
    <name evidence="1" type="ORF">NPIL_296771</name>
</gene>
<reference evidence="1" key="1">
    <citation type="submission" date="2020-08" db="EMBL/GenBank/DDBJ databases">
        <title>Multicomponent nature underlies the extraordinary mechanical properties of spider dragline silk.</title>
        <authorList>
            <person name="Kono N."/>
            <person name="Nakamura H."/>
            <person name="Mori M."/>
            <person name="Yoshida Y."/>
            <person name="Ohtoshi R."/>
            <person name="Malay A.D."/>
            <person name="Moran D.A.P."/>
            <person name="Tomita M."/>
            <person name="Numata K."/>
            <person name="Arakawa K."/>
        </authorList>
    </citation>
    <scope>NUCLEOTIDE SEQUENCE</scope>
</reference>
<accession>A0A8X6Q5I5</accession>